<dbReference type="EC" id="1.17.99.6" evidence="4 17"/>
<evidence type="ECO:0000256" key="3">
    <source>
        <dbReference type="ARBA" id="ARBA00008207"/>
    </source>
</evidence>
<evidence type="ECO:0000256" key="17">
    <source>
        <dbReference type="HAMAP-Rule" id="MF_02089"/>
    </source>
</evidence>
<evidence type="ECO:0000256" key="7">
    <source>
        <dbReference type="ARBA" id="ARBA00022694"/>
    </source>
</evidence>
<organism evidence="18 19">
    <name type="scientific">Geomonas limicola</name>
    <dbReference type="NCBI Taxonomy" id="2740186"/>
    <lineage>
        <taxon>Bacteria</taxon>
        <taxon>Pseudomonadati</taxon>
        <taxon>Thermodesulfobacteriota</taxon>
        <taxon>Desulfuromonadia</taxon>
        <taxon>Geobacterales</taxon>
        <taxon>Geobacteraceae</taxon>
        <taxon>Geomonas</taxon>
    </lineage>
</organism>
<keyword evidence="12 17" id="KW-0411">Iron-sulfur</keyword>
<evidence type="ECO:0000256" key="13">
    <source>
        <dbReference type="ARBA" id="ARBA00023157"/>
    </source>
</evidence>
<feature type="disulfide bond" description="Redox-active" evidence="17">
    <location>
        <begin position="163"/>
        <end position="165"/>
    </location>
</feature>
<evidence type="ECO:0000256" key="1">
    <source>
        <dbReference type="ARBA" id="ARBA00002268"/>
    </source>
</evidence>
<evidence type="ECO:0000256" key="12">
    <source>
        <dbReference type="ARBA" id="ARBA00023014"/>
    </source>
</evidence>
<keyword evidence="9 17" id="KW-0671">Queuosine biosynthesis</keyword>
<comment type="pathway">
    <text evidence="2 17">tRNA modification; tRNA-queuosine biosynthesis.</text>
</comment>
<evidence type="ECO:0000256" key="6">
    <source>
        <dbReference type="ARBA" id="ARBA00022485"/>
    </source>
</evidence>
<name>A0A6V8N962_9BACT</name>
<dbReference type="GO" id="GO:0046872">
    <property type="term" value="F:metal ion binding"/>
    <property type="evidence" value="ECO:0007669"/>
    <property type="project" value="UniProtKB-KW"/>
</dbReference>
<comment type="caution">
    <text evidence="18">The sequence shown here is derived from an EMBL/GenBank/DDBJ whole genome shotgun (WGS) entry which is preliminary data.</text>
</comment>
<sequence>MKLLLHICCGPCAVYPVKELRSGGIEVTGFFFNHNIHPYTEYKLRRDAVKSYAEMVELKVIYRDEYRLEEFLENVAGQPAARCGYCYRSRLEETAKSAAELGFPHFSSTLLYSRYQNQELIRAYGEELGERYGVKFYHDDFRRGWQEGIDLSKDMGLYRQKYCGCIYSEKDRYAKKKKGS</sequence>
<dbReference type="GO" id="GO:0008616">
    <property type="term" value="P:tRNA queuosine(34) biosynthetic process"/>
    <property type="evidence" value="ECO:0007669"/>
    <property type="project" value="UniProtKB-UniRule"/>
</dbReference>
<feature type="binding site" evidence="17">
    <location>
        <position position="9"/>
    </location>
    <ligand>
        <name>[4Fe-4S] cluster</name>
        <dbReference type="ChEBI" id="CHEBI:49883"/>
    </ligand>
</feature>
<evidence type="ECO:0000256" key="10">
    <source>
        <dbReference type="ARBA" id="ARBA00023002"/>
    </source>
</evidence>
<feature type="binding site" evidence="17">
    <location>
        <position position="83"/>
    </location>
    <ligand>
        <name>[4Fe-4S] cluster</name>
        <dbReference type="ChEBI" id="CHEBI:49883"/>
    </ligand>
</feature>
<evidence type="ECO:0000313" key="18">
    <source>
        <dbReference type="EMBL" id="GFO68327.1"/>
    </source>
</evidence>
<evidence type="ECO:0000256" key="8">
    <source>
        <dbReference type="ARBA" id="ARBA00022723"/>
    </source>
</evidence>
<dbReference type="AlphaFoldDB" id="A0A6V8N962"/>
<dbReference type="UniPathway" id="UPA00392"/>
<keyword evidence="19" id="KW-1185">Reference proteome</keyword>
<dbReference type="PANTHER" id="PTHR36701">
    <property type="entry name" value="EPOXYQUEUOSINE REDUCTASE QUEH"/>
    <property type="match status" value="1"/>
</dbReference>
<comment type="function">
    <text evidence="1 17">Catalyzes the conversion of epoxyqueuosine (oQ) to queuosine (Q), which is a hypermodified base found in the wobble positions of tRNA(Asp), tRNA(Asn), tRNA(His) and tRNA(Tyr).</text>
</comment>
<dbReference type="GO" id="GO:0052693">
    <property type="term" value="F:epoxyqueuosine reductase activity"/>
    <property type="evidence" value="ECO:0007669"/>
    <property type="project" value="UniProtKB-UniRule"/>
</dbReference>
<accession>A0A6V8N962</accession>
<keyword evidence="14 17" id="KW-0676">Redox-active center</keyword>
<evidence type="ECO:0000256" key="16">
    <source>
        <dbReference type="ARBA" id="ARBA00047415"/>
    </source>
</evidence>
<keyword evidence="11 17" id="KW-0408">Iron</keyword>
<evidence type="ECO:0000256" key="15">
    <source>
        <dbReference type="ARBA" id="ARBA00031446"/>
    </source>
</evidence>
<dbReference type="EMBL" id="BLXZ01000003">
    <property type="protein sequence ID" value="GFO68327.1"/>
    <property type="molecule type" value="Genomic_DNA"/>
</dbReference>
<keyword evidence="13 17" id="KW-1015">Disulfide bond</keyword>
<proteinExistence type="inferred from homology"/>
<evidence type="ECO:0000256" key="5">
    <source>
        <dbReference type="ARBA" id="ARBA00016895"/>
    </source>
</evidence>
<evidence type="ECO:0000256" key="4">
    <source>
        <dbReference type="ARBA" id="ARBA00012622"/>
    </source>
</evidence>
<reference evidence="19" key="1">
    <citation type="submission" date="2020-06" db="EMBL/GenBank/DDBJ databases">
        <title>Draft genomic sequecing of Geomonas sp. Red745.</title>
        <authorList>
            <person name="Itoh H."/>
            <person name="Xu Z.X."/>
            <person name="Ushijima N."/>
            <person name="Masuda Y."/>
            <person name="Shiratori Y."/>
            <person name="Senoo K."/>
        </authorList>
    </citation>
    <scope>NUCLEOTIDE SEQUENCE [LARGE SCALE GENOMIC DNA]</scope>
    <source>
        <strain evidence="19">Red745</strain>
    </source>
</reference>
<comment type="catalytic activity">
    <reaction evidence="16 17">
        <text>epoxyqueuosine(34) in tRNA + AH2 = queuosine(34) in tRNA + A + H2O</text>
        <dbReference type="Rhea" id="RHEA:32159"/>
        <dbReference type="Rhea" id="RHEA-COMP:18571"/>
        <dbReference type="Rhea" id="RHEA-COMP:18582"/>
        <dbReference type="ChEBI" id="CHEBI:13193"/>
        <dbReference type="ChEBI" id="CHEBI:15377"/>
        <dbReference type="ChEBI" id="CHEBI:17499"/>
        <dbReference type="ChEBI" id="CHEBI:194431"/>
        <dbReference type="ChEBI" id="CHEBI:194443"/>
        <dbReference type="EC" id="1.17.99.6"/>
    </reaction>
</comment>
<dbReference type="HAMAP" id="MF_02089">
    <property type="entry name" value="QueH"/>
    <property type="match status" value="1"/>
</dbReference>
<dbReference type="InterPro" id="IPR003828">
    <property type="entry name" value="QueH"/>
</dbReference>
<evidence type="ECO:0000313" key="19">
    <source>
        <dbReference type="Proteomes" id="UP000587586"/>
    </source>
</evidence>
<gene>
    <name evidence="17" type="primary">queH</name>
    <name evidence="18" type="ORF">GMLC_19060</name>
</gene>
<evidence type="ECO:0000256" key="2">
    <source>
        <dbReference type="ARBA" id="ARBA00004691"/>
    </source>
</evidence>
<evidence type="ECO:0000256" key="11">
    <source>
        <dbReference type="ARBA" id="ARBA00023004"/>
    </source>
</evidence>
<dbReference type="Pfam" id="PF02677">
    <property type="entry name" value="QueH"/>
    <property type="match status" value="1"/>
</dbReference>
<dbReference type="PANTHER" id="PTHR36701:SF1">
    <property type="entry name" value="EPOXYQUEUOSINE REDUCTASE QUEH"/>
    <property type="match status" value="1"/>
</dbReference>
<dbReference type="GO" id="GO:0051539">
    <property type="term" value="F:4 iron, 4 sulfur cluster binding"/>
    <property type="evidence" value="ECO:0007669"/>
    <property type="project" value="UniProtKB-UniRule"/>
</dbReference>
<keyword evidence="7 17" id="KW-0819">tRNA processing</keyword>
<feature type="binding site" evidence="17">
    <location>
        <position position="8"/>
    </location>
    <ligand>
        <name>[4Fe-4S] cluster</name>
        <dbReference type="ChEBI" id="CHEBI:49883"/>
    </ligand>
</feature>
<keyword evidence="6 17" id="KW-0004">4Fe-4S</keyword>
<feature type="binding site" evidence="17">
    <location>
        <position position="86"/>
    </location>
    <ligand>
        <name>[4Fe-4S] cluster</name>
        <dbReference type="ChEBI" id="CHEBI:49883"/>
    </ligand>
</feature>
<evidence type="ECO:0000256" key="9">
    <source>
        <dbReference type="ARBA" id="ARBA00022785"/>
    </source>
</evidence>
<keyword evidence="8 17" id="KW-0479">Metal-binding</keyword>
<dbReference type="Proteomes" id="UP000587586">
    <property type="component" value="Unassembled WGS sequence"/>
</dbReference>
<protein>
    <recommendedName>
        <fullName evidence="5 17">Epoxyqueuosine reductase QueH</fullName>
        <ecNumber evidence="4 17">1.17.99.6</ecNumber>
    </recommendedName>
    <alternativeName>
        <fullName evidence="15 17">Queuosine biosynthesis protein QueH</fullName>
    </alternativeName>
</protein>
<evidence type="ECO:0000256" key="14">
    <source>
        <dbReference type="ARBA" id="ARBA00023284"/>
    </source>
</evidence>
<keyword evidence="10 17" id="KW-0560">Oxidoreductase</keyword>
<dbReference type="RefSeq" id="WP_183360839.1">
    <property type="nucleotide sequence ID" value="NZ_BLXZ01000003.1"/>
</dbReference>
<comment type="similarity">
    <text evidence="3 17">Belongs to the QueH family.</text>
</comment>